<feature type="compositionally biased region" description="Polar residues" evidence="6">
    <location>
        <begin position="357"/>
        <end position="375"/>
    </location>
</feature>
<evidence type="ECO:0000256" key="2">
    <source>
        <dbReference type="ARBA" id="ARBA00001946"/>
    </source>
</evidence>
<comment type="similarity">
    <text evidence="3">Belongs to the lipin family.</text>
</comment>
<evidence type="ECO:0000313" key="9">
    <source>
        <dbReference type="Proteomes" id="UP001307889"/>
    </source>
</evidence>
<dbReference type="Proteomes" id="UP001307889">
    <property type="component" value="Chromosome 3"/>
</dbReference>
<feature type="region of interest" description="Disordered" evidence="6">
    <location>
        <begin position="147"/>
        <end position="187"/>
    </location>
</feature>
<feature type="compositionally biased region" description="Polar residues" evidence="6">
    <location>
        <begin position="466"/>
        <end position="475"/>
    </location>
</feature>
<dbReference type="InterPro" id="IPR036412">
    <property type="entry name" value="HAD-like_sf"/>
</dbReference>
<evidence type="ECO:0000256" key="5">
    <source>
        <dbReference type="ARBA" id="ARBA00022801"/>
    </source>
</evidence>
<dbReference type="InterPro" id="IPR007651">
    <property type="entry name" value="Lipin_N"/>
</dbReference>
<keyword evidence="9" id="KW-1185">Reference proteome</keyword>
<comment type="cofactor">
    <cofactor evidence="2">
        <name>Mg(2+)</name>
        <dbReference type="ChEBI" id="CHEBI:18420"/>
    </cofactor>
</comment>
<feature type="compositionally biased region" description="Polar residues" evidence="6">
    <location>
        <begin position="653"/>
        <end position="662"/>
    </location>
</feature>
<evidence type="ECO:0000259" key="7">
    <source>
        <dbReference type="SMART" id="SM00775"/>
    </source>
</evidence>
<feature type="compositionally biased region" description="Polar residues" evidence="6">
    <location>
        <begin position="214"/>
        <end position="226"/>
    </location>
</feature>
<gene>
    <name evidence="8" type="ORF">NTJ_04379</name>
</gene>
<evidence type="ECO:0000256" key="1">
    <source>
        <dbReference type="ARBA" id="ARBA00001180"/>
    </source>
</evidence>
<feature type="region of interest" description="Disordered" evidence="6">
    <location>
        <begin position="327"/>
        <end position="391"/>
    </location>
</feature>
<dbReference type="InterPro" id="IPR031315">
    <property type="entry name" value="LNS2/PITP"/>
</dbReference>
<keyword evidence="5" id="KW-0378">Hydrolase</keyword>
<dbReference type="SUPFAM" id="SSF56784">
    <property type="entry name" value="HAD-like"/>
    <property type="match status" value="1"/>
</dbReference>
<dbReference type="Pfam" id="PF16876">
    <property type="entry name" value="Lipin_mid"/>
    <property type="match status" value="1"/>
</dbReference>
<feature type="compositionally biased region" description="Polar residues" evidence="6">
    <location>
        <begin position="688"/>
        <end position="697"/>
    </location>
</feature>
<feature type="compositionally biased region" description="Basic and acidic residues" evidence="6">
    <location>
        <begin position="227"/>
        <end position="240"/>
    </location>
</feature>
<feature type="compositionally biased region" description="Basic residues" evidence="6">
    <location>
        <begin position="251"/>
        <end position="266"/>
    </location>
</feature>
<feature type="region of interest" description="Disordered" evidence="6">
    <location>
        <begin position="597"/>
        <end position="716"/>
    </location>
</feature>
<dbReference type="EMBL" id="AP028911">
    <property type="protein sequence ID" value="BES91571.1"/>
    <property type="molecule type" value="Genomic_DNA"/>
</dbReference>
<dbReference type="InterPro" id="IPR031703">
    <property type="entry name" value="Lipin_mid"/>
</dbReference>
<dbReference type="InterPro" id="IPR013209">
    <property type="entry name" value="LNS2"/>
</dbReference>
<reference evidence="8 9" key="1">
    <citation type="submission" date="2023-09" db="EMBL/GenBank/DDBJ databases">
        <title>Nesidiocoris tenuis whole genome shotgun sequence.</title>
        <authorList>
            <person name="Shibata T."/>
            <person name="Shimoda M."/>
            <person name="Kobayashi T."/>
            <person name="Uehara T."/>
        </authorList>
    </citation>
    <scope>NUCLEOTIDE SEQUENCE [LARGE SCALE GENOMIC DNA]</scope>
    <source>
        <strain evidence="8 9">Japan</strain>
    </source>
</reference>
<feature type="compositionally biased region" description="Low complexity" evidence="6">
    <location>
        <begin position="597"/>
        <end position="615"/>
    </location>
</feature>
<proteinExistence type="inferred from homology"/>
<feature type="domain" description="LNS2/PITP" evidence="7">
    <location>
        <begin position="764"/>
        <end position="920"/>
    </location>
</feature>
<dbReference type="Pfam" id="PF08235">
    <property type="entry name" value="LNS2"/>
    <property type="match status" value="1"/>
</dbReference>
<organism evidence="8 9">
    <name type="scientific">Nesidiocoris tenuis</name>
    <dbReference type="NCBI Taxonomy" id="355587"/>
    <lineage>
        <taxon>Eukaryota</taxon>
        <taxon>Metazoa</taxon>
        <taxon>Ecdysozoa</taxon>
        <taxon>Arthropoda</taxon>
        <taxon>Hexapoda</taxon>
        <taxon>Insecta</taxon>
        <taxon>Pterygota</taxon>
        <taxon>Neoptera</taxon>
        <taxon>Paraneoptera</taxon>
        <taxon>Hemiptera</taxon>
        <taxon>Heteroptera</taxon>
        <taxon>Panheteroptera</taxon>
        <taxon>Cimicomorpha</taxon>
        <taxon>Miridae</taxon>
        <taxon>Dicyphina</taxon>
        <taxon>Nesidiocoris</taxon>
    </lineage>
</organism>
<dbReference type="InterPro" id="IPR026058">
    <property type="entry name" value="LIPIN"/>
</dbReference>
<evidence type="ECO:0000256" key="3">
    <source>
        <dbReference type="ARBA" id="ARBA00005476"/>
    </source>
</evidence>
<evidence type="ECO:0000313" key="8">
    <source>
        <dbReference type="EMBL" id="BES91571.1"/>
    </source>
</evidence>
<name>A0ABN7AH30_9HEMI</name>
<feature type="compositionally biased region" description="Basic and acidic residues" evidence="6">
    <location>
        <begin position="630"/>
        <end position="652"/>
    </location>
</feature>
<protein>
    <recommendedName>
        <fullName evidence="4">phosphatidate phosphatase</fullName>
        <ecNumber evidence="4">3.1.3.4</ecNumber>
    </recommendedName>
</protein>
<evidence type="ECO:0000256" key="6">
    <source>
        <dbReference type="SAM" id="MobiDB-lite"/>
    </source>
</evidence>
<dbReference type="Pfam" id="PF04571">
    <property type="entry name" value="Lipin_N"/>
    <property type="match status" value="1"/>
</dbReference>
<evidence type="ECO:0000256" key="4">
    <source>
        <dbReference type="ARBA" id="ARBA00012638"/>
    </source>
</evidence>
<dbReference type="SMART" id="SM00775">
    <property type="entry name" value="LNS2"/>
    <property type="match status" value="1"/>
</dbReference>
<comment type="catalytic activity">
    <reaction evidence="1">
        <text>a 1,2-diacyl-sn-glycero-3-phosphate + H2O = a 1,2-diacyl-sn-glycerol + phosphate</text>
        <dbReference type="Rhea" id="RHEA:27429"/>
        <dbReference type="ChEBI" id="CHEBI:15377"/>
        <dbReference type="ChEBI" id="CHEBI:17815"/>
        <dbReference type="ChEBI" id="CHEBI:43474"/>
        <dbReference type="ChEBI" id="CHEBI:58608"/>
        <dbReference type="EC" id="3.1.3.4"/>
    </reaction>
    <physiologicalReaction direction="left-to-right" evidence="1">
        <dbReference type="Rhea" id="RHEA:27430"/>
    </physiologicalReaction>
</comment>
<dbReference type="EC" id="3.1.3.4" evidence="4"/>
<dbReference type="PANTHER" id="PTHR12181">
    <property type="entry name" value="LIPIN"/>
    <property type="match status" value="1"/>
</dbReference>
<feature type="region of interest" description="Disordered" evidence="6">
    <location>
        <begin position="455"/>
        <end position="478"/>
    </location>
</feature>
<dbReference type="PANTHER" id="PTHR12181:SF12">
    <property type="entry name" value="PHOSPHATIDATE PHOSPHATASE"/>
    <property type="match status" value="1"/>
</dbReference>
<accession>A0ABN7AH30</accession>
<feature type="region of interest" description="Disordered" evidence="6">
    <location>
        <begin position="206"/>
        <end position="273"/>
    </location>
</feature>
<feature type="compositionally biased region" description="Basic and acidic residues" evidence="6">
    <location>
        <begin position="700"/>
        <end position="716"/>
    </location>
</feature>
<sequence>MPRNKNRQVEIVHKDRLFIYKYVFHWIRCCLKMNYIERVLNNCKYIYNEINAATLTGAIDVIVIEQPDGTYTCSPFHVRFGKLGVLRSKEKIVDIEINGEPVDIHMKLGESGEAFFVEEVECGEGDEEPIPPHLACSPIPPDHGYLAEWPSYDEGHVDGSLDGNNSQENLPPAAGAVSTPKTFRAETLGTDVQREVVRKLSTSSRLGDFRPITGQASETSLSSQDSEFNKEDSVSADERVNAGNNIANTNGKRKRRKKSTKKKNAQKRGSVVDIVPEGKNASDAIFQMEDITGEEQPLKVAEERQIEITTPLNVPQSSESRDIHFFSDTEITPGSSPRDGHDFAPVQSDTEFETSKRTTASETNPNAISDDQPQSWRWGELPTSNIEDNKQESQKWMLQNMLGFMKKTKHIRHKSNDGTEGIYLSDLNSDDPEMAALYLPKACRQPTNVNEFVHEEGREEDAESGNGPSLPQSPHSVEGSICGPKILEVDFGKWYRDDMALSLCGPNATAEQFADNLVSHNQLALDPVNIMSNPKLVVRMDGKIFPWNVAAPMLLSMAIFHKPLPQDTIEKIGGASVVIDIKEDQSKLQKKSSSSYSWFNWSRPSEQQQQQQQQQPAAAAGLVENNEVESTVKTEPEAKESEAKTTDSKPSESVDNAEQTVPQMEPSKPKRPDSMDLTPPVQDAPLDLSTQSRNGVRQTGVEDKSDDHNNSDKYRKTLRLTSDEIARLKLNPGANEIEFSVTTAYQGTSKCKCFLFCWRYDDKIVVSDIDGTITKSDVLGHILPIVGKDWAQSGVAKLFTKIKENGYKLLYLSARAIGQSRVTRDYLKSIKQEEMRLPEGPMLLNPTSLLNAFHTEVIEKKPEEFKISCLKDIQALFPPHISPFYAGYGNKINDVWAYQAVGIPIFRIFTINHRGELKHELTQTFQSTYTNMSQLVDQMFPANNRVSSEDFSQFAWWREPIADISLELSSQST</sequence>